<dbReference type="PROSITE" id="PS51352">
    <property type="entry name" value="THIOREDOXIN_2"/>
    <property type="match status" value="1"/>
</dbReference>
<protein>
    <submittedName>
        <fullName evidence="3">Protein disulfide isomerase</fullName>
    </submittedName>
</protein>
<dbReference type="Proteomes" id="UP000503313">
    <property type="component" value="Chromosome"/>
</dbReference>
<evidence type="ECO:0000313" key="3">
    <source>
        <dbReference type="EMBL" id="QKF76490.1"/>
    </source>
</evidence>
<dbReference type="InterPro" id="IPR036249">
    <property type="entry name" value="Thioredoxin-like_sf"/>
</dbReference>
<reference evidence="3 4" key="1">
    <citation type="submission" date="2020-05" db="EMBL/GenBank/DDBJ databases">
        <title>Complete genome sequencing of Campylobacter and Arcobacter type strains.</title>
        <authorList>
            <person name="Miller W.G."/>
            <person name="Yee E."/>
        </authorList>
    </citation>
    <scope>NUCLEOTIDE SEQUENCE [LARGE SCALE GENOMIC DNA]</scope>
    <source>
        <strain evidence="3 4">LMG 25694</strain>
    </source>
</reference>
<dbReference type="EMBL" id="CP053835">
    <property type="protein sequence ID" value="QKF76490.1"/>
    <property type="molecule type" value="Genomic_DNA"/>
</dbReference>
<keyword evidence="3" id="KW-0413">Isomerase</keyword>
<dbReference type="AlphaFoldDB" id="A0AAE7E565"/>
<name>A0AAE7E565_9BACT</name>
<accession>A0AAE7E565</accession>
<gene>
    <name evidence="3" type="ORF">ADFLV_0430</name>
</gene>
<dbReference type="KEGG" id="adz:ADFLV_0430"/>
<dbReference type="PANTHER" id="PTHR35272:SF3">
    <property type="entry name" value="THIOL:DISULFIDE INTERCHANGE PROTEIN DSBC"/>
    <property type="match status" value="1"/>
</dbReference>
<keyword evidence="4" id="KW-1185">Reference proteome</keyword>
<dbReference type="CDD" id="cd02972">
    <property type="entry name" value="DsbA_family"/>
    <property type="match status" value="1"/>
</dbReference>
<feature type="domain" description="Thioredoxin" evidence="2">
    <location>
        <begin position="95"/>
        <end position="243"/>
    </location>
</feature>
<organism evidence="3 4">
    <name type="scientific">Arcobacter defluvii</name>
    <dbReference type="NCBI Taxonomy" id="873191"/>
    <lineage>
        <taxon>Bacteria</taxon>
        <taxon>Pseudomonadati</taxon>
        <taxon>Campylobacterota</taxon>
        <taxon>Epsilonproteobacteria</taxon>
        <taxon>Campylobacterales</taxon>
        <taxon>Arcobacteraceae</taxon>
        <taxon>Arcobacter</taxon>
    </lineage>
</organism>
<dbReference type="RefSeq" id="WP_014473131.1">
    <property type="nucleotide sequence ID" value="NZ_CP053835.1"/>
</dbReference>
<keyword evidence="1" id="KW-0732">Signal</keyword>
<dbReference type="GO" id="GO:0016853">
    <property type="term" value="F:isomerase activity"/>
    <property type="evidence" value="ECO:0007669"/>
    <property type="project" value="UniProtKB-KW"/>
</dbReference>
<feature type="signal peptide" evidence="1">
    <location>
        <begin position="1"/>
        <end position="20"/>
    </location>
</feature>
<dbReference type="InterPro" id="IPR013766">
    <property type="entry name" value="Thioredoxin_domain"/>
</dbReference>
<dbReference type="Pfam" id="PF13462">
    <property type="entry name" value="Thioredoxin_4"/>
    <property type="match status" value="1"/>
</dbReference>
<dbReference type="InterPro" id="IPR012336">
    <property type="entry name" value="Thioredoxin-like_fold"/>
</dbReference>
<dbReference type="InterPro" id="IPR051470">
    <property type="entry name" value="Thiol:disulfide_interchange"/>
</dbReference>
<proteinExistence type="predicted"/>
<evidence type="ECO:0000256" key="1">
    <source>
        <dbReference type="SAM" id="SignalP"/>
    </source>
</evidence>
<dbReference type="Gene3D" id="3.40.30.10">
    <property type="entry name" value="Glutaredoxin"/>
    <property type="match status" value="1"/>
</dbReference>
<dbReference type="SUPFAM" id="SSF52833">
    <property type="entry name" value="Thioredoxin-like"/>
    <property type="match status" value="1"/>
</dbReference>
<evidence type="ECO:0000259" key="2">
    <source>
        <dbReference type="PROSITE" id="PS51352"/>
    </source>
</evidence>
<evidence type="ECO:0000313" key="4">
    <source>
        <dbReference type="Proteomes" id="UP000503313"/>
    </source>
</evidence>
<dbReference type="PANTHER" id="PTHR35272">
    <property type="entry name" value="THIOL:DISULFIDE INTERCHANGE PROTEIN DSBC-RELATED"/>
    <property type="match status" value="1"/>
</dbReference>
<sequence length="279" mass="31307">MNKLSKILSLSVLLSATLYANSGDDVVVNFEKTRVAQNPNVKVNDVKVNTKKELPLSGWNGYILDVQANVQGKEINVKDILFSDGKYIALDLIDSKTGKSLKDVVTPNLTAKYYDKSKLIAGNHNAKDKIVIFSDPLCPFCIDYVPDVINYVNKNSDNVALYYYHFPLIGLHPAAAPLAKIIEVAKSKGLKDVELKTYQINWEPYFTAKSTDEKKILEAFNKEFKTDIKLEEINTKEVNENLQKDMSMGEEVMVQGTPTIFVNGVKDSSRQKYETLGKK</sequence>
<feature type="chain" id="PRO_5041911396" evidence="1">
    <location>
        <begin position="21"/>
        <end position="279"/>
    </location>
</feature>